<sequence>MGPCGLQKSWSGSKPVHKSSPKAVSASMVLMVLAKAMTCTRAGNTMTRWVLQTIRLLLLS</sequence>
<organism evidence="2">
    <name type="scientific">Brassica oleracea</name>
    <name type="common">Wild cabbage</name>
    <dbReference type="NCBI Taxonomy" id="3712"/>
    <lineage>
        <taxon>Eukaryota</taxon>
        <taxon>Viridiplantae</taxon>
        <taxon>Streptophyta</taxon>
        <taxon>Embryophyta</taxon>
        <taxon>Tracheophyta</taxon>
        <taxon>Spermatophyta</taxon>
        <taxon>Magnoliopsida</taxon>
        <taxon>eudicotyledons</taxon>
        <taxon>Gunneridae</taxon>
        <taxon>Pentapetalae</taxon>
        <taxon>rosids</taxon>
        <taxon>malvids</taxon>
        <taxon>Brassicales</taxon>
        <taxon>Brassicaceae</taxon>
        <taxon>Brassiceae</taxon>
        <taxon>Brassica</taxon>
    </lineage>
</organism>
<evidence type="ECO:0000313" key="2">
    <source>
        <dbReference type="EMBL" id="VDD21561.1"/>
    </source>
</evidence>
<protein>
    <submittedName>
        <fullName evidence="2">Uncharacterized protein</fullName>
    </submittedName>
</protein>
<dbReference type="EMBL" id="LR031874">
    <property type="protein sequence ID" value="VDD21561.1"/>
    <property type="molecule type" value="Genomic_DNA"/>
</dbReference>
<reference evidence="2" key="1">
    <citation type="submission" date="2018-11" db="EMBL/GenBank/DDBJ databases">
        <authorList>
            <consortium name="Genoscope - CEA"/>
            <person name="William W."/>
        </authorList>
    </citation>
    <scope>NUCLEOTIDE SEQUENCE</scope>
</reference>
<name>A0A3P6DE36_BRAOL</name>
<accession>A0A3P6DE36</accession>
<evidence type="ECO:0000256" key="1">
    <source>
        <dbReference type="SAM" id="MobiDB-lite"/>
    </source>
</evidence>
<gene>
    <name evidence="2" type="ORF">BOLC2T07825H</name>
</gene>
<feature type="region of interest" description="Disordered" evidence="1">
    <location>
        <begin position="1"/>
        <end position="22"/>
    </location>
</feature>
<proteinExistence type="predicted"/>
<dbReference type="AlphaFoldDB" id="A0A3P6DE36"/>